<keyword evidence="4 6" id="KW-1133">Transmembrane helix</keyword>
<evidence type="ECO:0000256" key="6">
    <source>
        <dbReference type="SAM" id="Phobius"/>
    </source>
</evidence>
<evidence type="ECO:0000256" key="3">
    <source>
        <dbReference type="ARBA" id="ARBA00022692"/>
    </source>
</evidence>
<feature type="transmembrane region" description="Helical" evidence="6">
    <location>
        <begin position="27"/>
        <end position="48"/>
    </location>
</feature>
<sequence length="112" mass="11590">MKGLTGFLLLWAFYALGEGLVRLFPWVPLSGSLWGMVLLYAALAAGLLDEGRVGAAARPVLRGLGLYFVPVGVGVLAFEALLRAHAGAVALALVLGTLLTLAATAGGARWRS</sequence>
<feature type="transmembrane region" description="Helical" evidence="6">
    <location>
        <begin position="88"/>
        <end position="108"/>
    </location>
</feature>
<accession>A0A7C4V6J7</accession>
<protein>
    <submittedName>
        <fullName evidence="7">CidA/LrgA family protein</fullName>
    </submittedName>
</protein>
<dbReference type="PANTHER" id="PTHR33931">
    <property type="entry name" value="HOLIN-LIKE PROTEIN CIDA-RELATED"/>
    <property type="match status" value="1"/>
</dbReference>
<proteinExistence type="predicted"/>
<reference evidence="7" key="1">
    <citation type="journal article" date="2020" name="mSystems">
        <title>Genome- and Community-Level Interaction Insights into Carbon Utilization and Element Cycling Functions of Hydrothermarchaeota in Hydrothermal Sediment.</title>
        <authorList>
            <person name="Zhou Z."/>
            <person name="Liu Y."/>
            <person name="Xu W."/>
            <person name="Pan J."/>
            <person name="Luo Z.H."/>
            <person name="Li M."/>
        </authorList>
    </citation>
    <scope>NUCLEOTIDE SEQUENCE [LARGE SCALE GENOMIC DNA]</scope>
    <source>
        <strain evidence="7">HyVt-570</strain>
    </source>
</reference>
<evidence type="ECO:0000256" key="1">
    <source>
        <dbReference type="ARBA" id="ARBA00004651"/>
    </source>
</evidence>
<keyword evidence="5 6" id="KW-0472">Membrane</keyword>
<dbReference type="Proteomes" id="UP000885759">
    <property type="component" value="Unassembled WGS sequence"/>
</dbReference>
<organism evidence="7">
    <name type="scientific">Oceanithermus profundus</name>
    <dbReference type="NCBI Taxonomy" id="187137"/>
    <lineage>
        <taxon>Bacteria</taxon>
        <taxon>Thermotogati</taxon>
        <taxon>Deinococcota</taxon>
        <taxon>Deinococci</taxon>
        <taxon>Thermales</taxon>
        <taxon>Thermaceae</taxon>
        <taxon>Oceanithermus</taxon>
    </lineage>
</organism>
<dbReference type="InterPro" id="IPR005538">
    <property type="entry name" value="LrgA/CidA"/>
</dbReference>
<comment type="caution">
    <text evidence="7">The sequence shown here is derived from an EMBL/GenBank/DDBJ whole genome shotgun (WGS) entry which is preliminary data.</text>
</comment>
<dbReference type="PANTHER" id="PTHR33931:SF2">
    <property type="entry name" value="HOLIN-LIKE PROTEIN CIDA"/>
    <property type="match status" value="1"/>
</dbReference>
<evidence type="ECO:0000256" key="5">
    <source>
        <dbReference type="ARBA" id="ARBA00023136"/>
    </source>
</evidence>
<dbReference type="AlphaFoldDB" id="A0A7C4V6J7"/>
<keyword evidence="2" id="KW-1003">Cell membrane</keyword>
<comment type="subcellular location">
    <subcellularLocation>
        <location evidence="1">Cell membrane</location>
        <topology evidence="1">Multi-pass membrane protein</topology>
    </subcellularLocation>
</comment>
<keyword evidence="3 6" id="KW-0812">Transmembrane</keyword>
<dbReference type="GO" id="GO:0005886">
    <property type="term" value="C:plasma membrane"/>
    <property type="evidence" value="ECO:0007669"/>
    <property type="project" value="UniProtKB-SubCell"/>
</dbReference>
<feature type="transmembrane region" description="Helical" evidence="6">
    <location>
        <begin position="60"/>
        <end position="82"/>
    </location>
</feature>
<evidence type="ECO:0000256" key="2">
    <source>
        <dbReference type="ARBA" id="ARBA00022475"/>
    </source>
</evidence>
<evidence type="ECO:0000313" key="7">
    <source>
        <dbReference type="EMBL" id="HGY09928.1"/>
    </source>
</evidence>
<name>A0A7C4V6J7_9DEIN</name>
<dbReference type="Pfam" id="PF03788">
    <property type="entry name" value="LrgA"/>
    <property type="match status" value="1"/>
</dbReference>
<evidence type="ECO:0000256" key="4">
    <source>
        <dbReference type="ARBA" id="ARBA00022989"/>
    </source>
</evidence>
<gene>
    <name evidence="7" type="ORF">ENK37_07745</name>
</gene>
<dbReference type="EMBL" id="DRPZ01000199">
    <property type="protein sequence ID" value="HGY09928.1"/>
    <property type="molecule type" value="Genomic_DNA"/>
</dbReference>